<dbReference type="InterPro" id="IPR027370">
    <property type="entry name" value="Znf-RING_euk"/>
</dbReference>
<dbReference type="InterPro" id="IPR003877">
    <property type="entry name" value="SPRY_dom"/>
</dbReference>
<dbReference type="PROSITE" id="PS50119">
    <property type="entry name" value="ZF_BBOX"/>
    <property type="match status" value="4"/>
</dbReference>
<sequence>MAESSSQLPPEKKRRMTSQAEFTHDSSCILSEEQFMCSVCLDVLTDPVSTPCGHNFCRTCLTHYWDNTPRCLCPLCKETFTRRPELKINTTLREVVDHFKKKSSLDKPDVLCDACAGVKFMAVKSCLDCAVTFCKSHLEPHNNVPKLKKHKLINPVNNLEDYICQKHERPLELFCRNDKMCVCQFCTETDHKTHNTVPIEDESREKKTQLGKTQSEVQKMIQDRLKKIKEIKHSLELGKKSTEKEIADSIEVFTALIRAIERSQAELLQVMEEKQKAAERQAEGLIKDLEQEITDLKRRDTELEQLSHTEDHIHLLQMYPALSSPPHTKNWTDISTDTDLSIKTASTVLSQLQKNLNKKLNLTINIKFREAVDVTLDPDTAHPRLILCNDGKQVSYGDGIQNLPDYPKRFDRYPVVLGTEGFSSGKFYYEVQVKGKTYWDVGVARESINRKGQYTLSPQNGCWIVCLRKGNDYKACAGPTVILFLKEKPQTVGVFVDYEEGLVSFYDVEARSHIYSFTVCDQMKHKLLNPVKNLEDYICQKHERPLELFCREDKMCVCQFCTEGEHKTHNTVPLEDESREKRKITEKEIADSIEVFTALMCAIERSQAELLQVMEEKQKAAERQAEGLIKELEQEITDLKRRDTELEQLSHTEDHIHLLQMYPALSSPLHTKNWTDISTDTDVNMESVKRALSQLQKTLNEKLCKTLNELLKETGCPQDDEDIMFPSCSYTLFLSVDVTLDPDTAHTYLILSDDGKQVSFGDTNQILPANPKRFDKHITVLGTEGFSSGRFYYEVQVKGKTEWDVGVARESVNRKGEFTLSPQDGCWTVVLRKGNEYKACDLPSLSLTLKQKPQILGVFVDYEEGLVSFYDVQARSHIYSFTGQSFTEKLYPYFSPSKNDGVAHDSSSFLSEEQFVCSVCLDVLADPVSTPCGHNFCRTCLTHCWDNTPRCLCPLCNEIFTKRPELKINTTLREVVDHFKKKSSLDKPDVLCDACTGVKSKAVKSCLDCGLTYCKSHLDPHNNVPKLKKHKLLNPVKNLEDYICQKHERPLELFCREDKMCVCQFCTEGEHKTHNTVPLEDESREKRTQLGKTQSEVQQMIQERLKKIKEIRHSVELGKTNTEKEIADSVEVFGSLMCSITRNQAELLQVMEEKQKAAERQAEGFIKDLEQEITDLKRRDTELEQLSHTEDHIHLLQMYPALSSPLHTKNWTDISTDTDLSIKTASTVLSQLQKNLNKKLNLTINIKLRETVDVTLDPDTAHPRLILCNDGKQVSYGDAKQNLPDHPKRFDRCPVVLGKEGFSSGKFYYEVQVKGKTHWDVGVARESLNRKGQITLSPQDGCWTVCLRNGNDYKACDAPSIPLTLKEKPQTVGVFVDYEEGLVSFYDVEARSHIYSFTVTRHSRNHLSEKQFQCSICLNVFTDPVSTPCGHNFCKSCLTDYWDNSLHFHCPLCKEKFTKRPELKINTTLREVVDQFKKKKSFDKPDVLCDTCTGVKSKAVKSCLDCGLTFCKSHLEPHNNVPKLKKHKVINPVKNLENYICQKHERPLELFCRNDKMCVCQFCIETDHKTHRTVPVENESGQKKTQLWKTQSEVQQMIQERLKKIEEIKHSVELRKKSTEKEIADNSEVFNALIRTIERSQAELHQVMEEKQKAVERQAEGLIKDLEQEITDLKRRDTELEQLSHTEDHIHLLQSSTHQELD</sequence>
<evidence type="ECO:0000256" key="5">
    <source>
        <dbReference type="ARBA" id="ARBA00022859"/>
    </source>
</evidence>
<keyword evidence="4" id="KW-0862">Zinc</keyword>
<name>A0AAD8ZFX9_9TELE</name>
<dbReference type="InterPro" id="IPR058030">
    <property type="entry name" value="TRIM8/14/16/25/29/45/65_CC"/>
</dbReference>
<dbReference type="CDD" id="cd19802">
    <property type="entry name" value="Bbox1_TRIM8-like"/>
    <property type="match status" value="1"/>
</dbReference>
<dbReference type="Pfam" id="PF00643">
    <property type="entry name" value="zf-B_box"/>
    <property type="match status" value="4"/>
</dbReference>
<evidence type="ECO:0008006" key="13">
    <source>
        <dbReference type="Google" id="ProtNLM"/>
    </source>
</evidence>
<comment type="caution">
    <text evidence="11">The sequence shown here is derived from an EMBL/GenBank/DDBJ whole genome shotgun (WGS) entry which is preliminary data.</text>
</comment>
<dbReference type="InterPro" id="IPR051051">
    <property type="entry name" value="E3_ubiq-ligase_TRIM/RNF"/>
</dbReference>
<dbReference type="PANTHER" id="PTHR25465:SF32">
    <property type="entry name" value="BLOODTHIRSTY-RELATED GENE FAMILY, MEMBER 16 ISOFORM X1-RELATED"/>
    <property type="match status" value="1"/>
</dbReference>
<dbReference type="SMART" id="SM00184">
    <property type="entry name" value="RING"/>
    <property type="match status" value="3"/>
</dbReference>
<dbReference type="CDD" id="cd19769">
    <property type="entry name" value="Bbox2_TRIM16-like"/>
    <property type="match status" value="4"/>
</dbReference>
<feature type="domain" description="RING-type" evidence="8">
    <location>
        <begin position="917"/>
        <end position="957"/>
    </location>
</feature>
<evidence type="ECO:0000313" key="12">
    <source>
        <dbReference type="Proteomes" id="UP001239994"/>
    </source>
</evidence>
<feature type="coiled-coil region" evidence="7">
    <location>
        <begin position="1148"/>
        <end position="1186"/>
    </location>
</feature>
<dbReference type="Proteomes" id="UP001239994">
    <property type="component" value="Unassembled WGS sequence"/>
</dbReference>
<dbReference type="Pfam" id="PF13445">
    <property type="entry name" value="zf-RING_UBOX"/>
    <property type="match status" value="3"/>
</dbReference>
<dbReference type="Pfam" id="PF25600">
    <property type="entry name" value="TRIM_CC"/>
    <property type="match status" value="4"/>
</dbReference>
<dbReference type="PRINTS" id="PR01407">
    <property type="entry name" value="BUTYPHLNCDUF"/>
</dbReference>
<dbReference type="SMART" id="SM00449">
    <property type="entry name" value="SPRY"/>
    <property type="match status" value="3"/>
</dbReference>
<evidence type="ECO:0000256" key="2">
    <source>
        <dbReference type="ARBA" id="ARBA00022723"/>
    </source>
</evidence>
<evidence type="ECO:0000256" key="7">
    <source>
        <dbReference type="SAM" id="Coils"/>
    </source>
</evidence>
<evidence type="ECO:0000256" key="4">
    <source>
        <dbReference type="ARBA" id="ARBA00022833"/>
    </source>
</evidence>
<dbReference type="InterPro" id="IPR001870">
    <property type="entry name" value="B30.2/SPRY"/>
</dbReference>
<dbReference type="Gene3D" id="3.30.160.60">
    <property type="entry name" value="Classic Zinc Finger"/>
    <property type="match status" value="4"/>
</dbReference>
<keyword evidence="2" id="KW-0479">Metal-binding</keyword>
<dbReference type="Pfam" id="PF13765">
    <property type="entry name" value="PRY"/>
    <property type="match status" value="3"/>
</dbReference>
<dbReference type="PROSITE" id="PS00518">
    <property type="entry name" value="ZF_RING_1"/>
    <property type="match status" value="3"/>
</dbReference>
<dbReference type="InterPro" id="IPR017907">
    <property type="entry name" value="Znf_RING_CS"/>
</dbReference>
<feature type="coiled-coil region" evidence="7">
    <location>
        <begin position="603"/>
        <end position="649"/>
    </location>
</feature>
<gene>
    <name evidence="11" type="ORF">P4O66_008614</name>
</gene>
<dbReference type="InterPro" id="IPR000315">
    <property type="entry name" value="Znf_B-box"/>
</dbReference>
<dbReference type="SUPFAM" id="SSF49899">
    <property type="entry name" value="Concanavalin A-like lectins/glucanases"/>
    <property type="match status" value="3"/>
</dbReference>
<dbReference type="SUPFAM" id="SSF57850">
    <property type="entry name" value="RING/U-box"/>
    <property type="match status" value="3"/>
</dbReference>
<evidence type="ECO:0000256" key="1">
    <source>
        <dbReference type="ARBA" id="ARBA00022588"/>
    </source>
</evidence>
<dbReference type="InterPro" id="IPR003879">
    <property type="entry name" value="Butyrophylin_SPRY"/>
</dbReference>
<dbReference type="Gene3D" id="2.60.120.920">
    <property type="match status" value="3"/>
</dbReference>
<dbReference type="Gene3D" id="4.10.830.40">
    <property type="match status" value="3"/>
</dbReference>
<feature type="domain" description="B30.2/SPRY" evidence="10">
    <location>
        <begin position="718"/>
        <end position="914"/>
    </location>
</feature>
<dbReference type="InterPro" id="IPR043136">
    <property type="entry name" value="B30.2/SPRY_sf"/>
</dbReference>
<evidence type="ECO:0000259" key="10">
    <source>
        <dbReference type="PROSITE" id="PS50188"/>
    </source>
</evidence>
<evidence type="ECO:0000256" key="6">
    <source>
        <dbReference type="PROSITE-ProRule" id="PRU00024"/>
    </source>
</evidence>
<dbReference type="GO" id="GO:0045087">
    <property type="term" value="P:innate immune response"/>
    <property type="evidence" value="ECO:0007669"/>
    <property type="project" value="UniProtKB-KW"/>
</dbReference>
<evidence type="ECO:0000313" key="11">
    <source>
        <dbReference type="EMBL" id="KAK1797231.1"/>
    </source>
</evidence>
<organism evidence="11 12">
    <name type="scientific">Electrophorus voltai</name>
    <dbReference type="NCBI Taxonomy" id="2609070"/>
    <lineage>
        <taxon>Eukaryota</taxon>
        <taxon>Metazoa</taxon>
        <taxon>Chordata</taxon>
        <taxon>Craniata</taxon>
        <taxon>Vertebrata</taxon>
        <taxon>Euteleostomi</taxon>
        <taxon>Actinopterygii</taxon>
        <taxon>Neopterygii</taxon>
        <taxon>Teleostei</taxon>
        <taxon>Ostariophysi</taxon>
        <taxon>Gymnotiformes</taxon>
        <taxon>Gymnotoidei</taxon>
        <taxon>Gymnotidae</taxon>
        <taxon>Electrophorus</taxon>
    </lineage>
</organism>
<keyword evidence="5" id="KW-0391">Immunity</keyword>
<dbReference type="Pfam" id="PF00622">
    <property type="entry name" value="SPRY"/>
    <property type="match status" value="3"/>
</dbReference>
<accession>A0AAD8ZFX9</accession>
<dbReference type="InterPro" id="IPR013083">
    <property type="entry name" value="Znf_RING/FYVE/PHD"/>
</dbReference>
<dbReference type="InterPro" id="IPR001841">
    <property type="entry name" value="Znf_RING"/>
</dbReference>
<keyword evidence="12" id="KW-1185">Reference proteome</keyword>
<dbReference type="SUPFAM" id="SSF57845">
    <property type="entry name" value="B-box zinc-binding domain"/>
    <property type="match status" value="4"/>
</dbReference>
<dbReference type="PANTHER" id="PTHR25465">
    <property type="entry name" value="B-BOX DOMAIN CONTAINING"/>
    <property type="match status" value="1"/>
</dbReference>
<dbReference type="GO" id="GO:0008270">
    <property type="term" value="F:zinc ion binding"/>
    <property type="evidence" value="ECO:0007669"/>
    <property type="project" value="UniProtKB-KW"/>
</dbReference>
<dbReference type="FunFam" id="2.60.120.920:FF:000004">
    <property type="entry name" value="Butyrophilin subfamily 1 member A1"/>
    <property type="match status" value="3"/>
</dbReference>
<evidence type="ECO:0000259" key="9">
    <source>
        <dbReference type="PROSITE" id="PS50119"/>
    </source>
</evidence>
<dbReference type="EMBL" id="JAROKS010000014">
    <property type="protein sequence ID" value="KAK1797231.1"/>
    <property type="molecule type" value="Genomic_DNA"/>
</dbReference>
<feature type="domain" description="B box-type" evidence="9">
    <location>
        <begin position="159"/>
        <end position="199"/>
    </location>
</feature>
<keyword evidence="1" id="KW-0399">Innate immunity</keyword>
<feature type="domain" description="RING-type" evidence="8">
    <location>
        <begin position="37"/>
        <end position="77"/>
    </location>
</feature>
<feature type="domain" description="RING-type" evidence="8">
    <location>
        <begin position="1414"/>
        <end position="1454"/>
    </location>
</feature>
<dbReference type="SMART" id="SM00589">
    <property type="entry name" value="PRY"/>
    <property type="match status" value="3"/>
</dbReference>
<dbReference type="PROSITE" id="PS50089">
    <property type="entry name" value="ZF_RING_2"/>
    <property type="match status" value="3"/>
</dbReference>
<dbReference type="PROSITE" id="PS50188">
    <property type="entry name" value="B302_SPRY"/>
    <property type="match status" value="3"/>
</dbReference>
<dbReference type="GO" id="GO:0005737">
    <property type="term" value="C:cytoplasm"/>
    <property type="evidence" value="ECO:0007669"/>
    <property type="project" value="UniProtKB-ARBA"/>
</dbReference>
<feature type="domain" description="B box-type" evidence="9">
    <location>
        <begin position="1039"/>
        <end position="1079"/>
    </location>
</feature>
<keyword evidence="3 6" id="KW-0863">Zinc-finger</keyword>
<feature type="domain" description="B30.2/SPRY" evidence="10">
    <location>
        <begin position="354"/>
        <end position="555"/>
    </location>
</feature>
<protein>
    <recommendedName>
        <fullName evidence="13">E3 ubiquitin-protein ligase TRIM39-like</fullName>
    </recommendedName>
</protein>
<dbReference type="InterPro" id="IPR006574">
    <property type="entry name" value="PRY"/>
</dbReference>
<dbReference type="InterPro" id="IPR013320">
    <property type="entry name" value="ConA-like_dom_sf"/>
</dbReference>
<feature type="coiled-coil region" evidence="7">
    <location>
        <begin position="1602"/>
        <end position="1683"/>
    </location>
</feature>
<dbReference type="CDD" id="cd13733">
    <property type="entry name" value="SPRY_PRY_C-I_1"/>
    <property type="match status" value="3"/>
</dbReference>
<reference evidence="11" key="1">
    <citation type="submission" date="2023-03" db="EMBL/GenBank/DDBJ databases">
        <title>Electrophorus voltai genome.</title>
        <authorList>
            <person name="Bian C."/>
        </authorList>
    </citation>
    <scope>NUCLEOTIDE SEQUENCE</scope>
    <source>
        <strain evidence="11">CB-2022</strain>
        <tissue evidence="11">Muscle</tissue>
    </source>
</reference>
<evidence type="ECO:0000259" key="8">
    <source>
        <dbReference type="PROSITE" id="PS50089"/>
    </source>
</evidence>
<feature type="domain" description="B30.2/SPRY" evidence="10">
    <location>
        <begin position="1234"/>
        <end position="1425"/>
    </location>
</feature>
<dbReference type="SMART" id="SM00336">
    <property type="entry name" value="BBOX"/>
    <property type="match status" value="6"/>
</dbReference>
<feature type="coiled-coil region" evidence="7">
    <location>
        <begin position="260"/>
        <end position="306"/>
    </location>
</feature>
<feature type="domain" description="B box-type" evidence="9">
    <location>
        <begin position="1536"/>
        <end position="1576"/>
    </location>
</feature>
<evidence type="ECO:0000256" key="3">
    <source>
        <dbReference type="ARBA" id="ARBA00022771"/>
    </source>
</evidence>
<proteinExistence type="predicted"/>
<feature type="domain" description="B box-type" evidence="9">
    <location>
        <begin position="534"/>
        <end position="574"/>
    </location>
</feature>
<dbReference type="Gene3D" id="3.30.40.10">
    <property type="entry name" value="Zinc/RING finger domain, C3HC4 (zinc finger)"/>
    <property type="match status" value="3"/>
</dbReference>
<keyword evidence="7" id="KW-0175">Coiled coil</keyword>